<feature type="transmembrane region" description="Helical" evidence="6">
    <location>
        <begin position="495"/>
        <end position="513"/>
    </location>
</feature>
<dbReference type="SUPFAM" id="SSF103473">
    <property type="entry name" value="MFS general substrate transporter"/>
    <property type="match status" value="1"/>
</dbReference>
<dbReference type="PANTHER" id="PTHR42718">
    <property type="entry name" value="MAJOR FACILITATOR SUPERFAMILY MULTIDRUG TRANSPORTER MFSC"/>
    <property type="match status" value="1"/>
</dbReference>
<comment type="subcellular location">
    <subcellularLocation>
        <location evidence="1">Membrane</location>
        <topology evidence="1">Multi-pass membrane protein</topology>
    </subcellularLocation>
</comment>
<dbReference type="OrthoDB" id="9812221at2"/>
<feature type="transmembrane region" description="Helical" evidence="6">
    <location>
        <begin position="89"/>
        <end position="108"/>
    </location>
</feature>
<name>A0A1Q9AAK3_9HYPH</name>
<dbReference type="RefSeq" id="WP_075612990.1">
    <property type="nucleotide sequence ID" value="NZ_JACIED010000002.1"/>
</dbReference>
<feature type="transmembrane region" description="Helical" evidence="6">
    <location>
        <begin position="376"/>
        <end position="397"/>
    </location>
</feature>
<dbReference type="EMBL" id="MKIN01000018">
    <property type="protein sequence ID" value="OLP51861.1"/>
    <property type="molecule type" value="Genomic_DNA"/>
</dbReference>
<keyword evidence="4 6" id="KW-1133">Transmembrane helix</keyword>
<evidence type="ECO:0000313" key="11">
    <source>
        <dbReference type="Proteomes" id="UP000544107"/>
    </source>
</evidence>
<gene>
    <name evidence="9" type="ORF">BJF91_23340</name>
    <name evidence="8" type="ORF">GGQ71_001324</name>
</gene>
<feature type="transmembrane region" description="Helical" evidence="6">
    <location>
        <begin position="114"/>
        <end position="136"/>
    </location>
</feature>
<comment type="caution">
    <text evidence="9">The sequence shown here is derived from an EMBL/GenBank/DDBJ whole genome shotgun (WGS) entry which is preliminary data.</text>
</comment>
<dbReference type="GO" id="GO:0016020">
    <property type="term" value="C:membrane"/>
    <property type="evidence" value="ECO:0007669"/>
    <property type="project" value="UniProtKB-SubCell"/>
</dbReference>
<keyword evidence="3 6" id="KW-0812">Transmembrane</keyword>
<dbReference type="Gene3D" id="1.20.1250.20">
    <property type="entry name" value="MFS general substrate transporter like domains"/>
    <property type="match status" value="2"/>
</dbReference>
<feature type="transmembrane region" description="Helical" evidence="6">
    <location>
        <begin position="61"/>
        <end position="82"/>
    </location>
</feature>
<dbReference type="PROSITE" id="PS50850">
    <property type="entry name" value="MFS"/>
    <property type="match status" value="1"/>
</dbReference>
<reference evidence="9 10" key="1">
    <citation type="submission" date="2016-09" db="EMBL/GenBank/DDBJ databases">
        <title>Rhizobium oryziradicis sp. nov., isolated from the root of rice.</title>
        <authorList>
            <person name="Zhao J."/>
            <person name="Zhang X."/>
        </authorList>
    </citation>
    <scope>NUCLEOTIDE SEQUENCE [LARGE SCALE GENOMIC DNA]</scope>
    <source>
        <strain evidence="9 10">14971</strain>
    </source>
</reference>
<dbReference type="InterPro" id="IPR036259">
    <property type="entry name" value="MFS_trans_sf"/>
</dbReference>
<evidence type="ECO:0000256" key="6">
    <source>
        <dbReference type="SAM" id="Phobius"/>
    </source>
</evidence>
<protein>
    <submittedName>
        <fullName evidence="9">Arabinose ABC transporter permease</fullName>
    </submittedName>
    <submittedName>
        <fullName evidence="8">DHA2 family multidrug resistance protein</fullName>
    </submittedName>
</protein>
<feature type="transmembrane region" description="Helical" evidence="6">
    <location>
        <begin position="143"/>
        <end position="166"/>
    </location>
</feature>
<feature type="transmembrane region" description="Helical" evidence="6">
    <location>
        <begin position="178"/>
        <end position="198"/>
    </location>
</feature>
<dbReference type="STRING" id="887144.BJF91_23340"/>
<evidence type="ECO:0000256" key="5">
    <source>
        <dbReference type="ARBA" id="ARBA00023136"/>
    </source>
</evidence>
<dbReference type="Pfam" id="PF07690">
    <property type="entry name" value="MFS_1"/>
    <property type="match status" value="1"/>
</dbReference>
<evidence type="ECO:0000313" key="10">
    <source>
        <dbReference type="Proteomes" id="UP000185598"/>
    </source>
</evidence>
<dbReference type="InterPro" id="IPR020846">
    <property type="entry name" value="MFS_dom"/>
</dbReference>
<dbReference type="Proteomes" id="UP000544107">
    <property type="component" value="Unassembled WGS sequence"/>
</dbReference>
<keyword evidence="10" id="KW-1185">Reference proteome</keyword>
<evidence type="ECO:0000256" key="1">
    <source>
        <dbReference type="ARBA" id="ARBA00004141"/>
    </source>
</evidence>
<feature type="transmembrane region" description="Helical" evidence="6">
    <location>
        <begin position="210"/>
        <end position="229"/>
    </location>
</feature>
<feature type="transmembrane region" description="Helical" evidence="6">
    <location>
        <begin position="21"/>
        <end position="41"/>
    </location>
</feature>
<evidence type="ECO:0000256" key="3">
    <source>
        <dbReference type="ARBA" id="ARBA00022692"/>
    </source>
</evidence>
<keyword evidence="5 6" id="KW-0472">Membrane</keyword>
<organism evidence="9 10">
    <name type="scientific">Allorhizobium taibaishanense</name>
    <dbReference type="NCBI Taxonomy" id="887144"/>
    <lineage>
        <taxon>Bacteria</taxon>
        <taxon>Pseudomonadati</taxon>
        <taxon>Pseudomonadota</taxon>
        <taxon>Alphaproteobacteria</taxon>
        <taxon>Hyphomicrobiales</taxon>
        <taxon>Rhizobiaceae</taxon>
        <taxon>Rhizobium/Agrobacterium group</taxon>
        <taxon>Allorhizobium</taxon>
    </lineage>
</organism>
<feature type="transmembrane region" description="Helical" evidence="6">
    <location>
        <begin position="235"/>
        <end position="259"/>
    </location>
</feature>
<dbReference type="PANTHER" id="PTHR42718:SF9">
    <property type="entry name" value="MAJOR FACILITATOR SUPERFAMILY MULTIDRUG TRANSPORTER MFSC"/>
    <property type="match status" value="1"/>
</dbReference>
<dbReference type="Proteomes" id="UP000185598">
    <property type="component" value="Unassembled WGS sequence"/>
</dbReference>
<evidence type="ECO:0000256" key="2">
    <source>
        <dbReference type="ARBA" id="ARBA00022448"/>
    </source>
</evidence>
<feature type="transmembrane region" description="Helical" evidence="6">
    <location>
        <begin position="319"/>
        <end position="338"/>
    </location>
</feature>
<feature type="transmembrane region" description="Helical" evidence="6">
    <location>
        <begin position="271"/>
        <end position="291"/>
    </location>
</feature>
<keyword evidence="2" id="KW-0813">Transport</keyword>
<dbReference type="GO" id="GO:0022857">
    <property type="term" value="F:transmembrane transporter activity"/>
    <property type="evidence" value="ECO:0007669"/>
    <property type="project" value="InterPro"/>
</dbReference>
<sequence>MNTATADFSLQGTGRRSHHPIFAVFAVLLGPFIVGFHSRMFGIGLVDLRGAFGLSVDESSWINTLSTAPQILVAPCVAWLVATYGVRRVTVVPALIYAGVSLIIPFQLSLDVLAVLHIIHGTLLGIFVPATLMIIFRNLPPKWWISAIAVYAFRSAFTVNSGTALLDFYVQHVGWEFLYWQDVVLAPLMAVFAILGAPHERVNQDFVRRADWGGMLLLGCGMAMLFTGIDQGNRLDWMASSFVVSCLVGGGVLLVAFVINEYRVEFPWAHVSAIGARNVVLLLLIACFYLFTSQSNSALIPNYLTNIVALRPEQIGATLVLWCCVPLIIITPVAVWALHRTDGRWVLMIGLCCFAIAALLGTSLTSQWSGDDFHTIAVLQGAGHILTFLPIITMIVASGDPKQAAALAAYIQVVRLLGSEVANALMTTFLRKREQLHSFLTGLNVERGTETTTSALAALTHKFQAFGQATAQMRGLTSLTQRVQAQANVLSYIDGFWLTFYAALFGLVLLAFVKRPAHGPLTPHNVA</sequence>
<evidence type="ECO:0000256" key="4">
    <source>
        <dbReference type="ARBA" id="ARBA00022989"/>
    </source>
</evidence>
<proteinExistence type="predicted"/>
<dbReference type="InterPro" id="IPR011701">
    <property type="entry name" value="MFS"/>
</dbReference>
<evidence type="ECO:0000259" key="7">
    <source>
        <dbReference type="PROSITE" id="PS50850"/>
    </source>
</evidence>
<dbReference type="EMBL" id="JACIED010000002">
    <property type="protein sequence ID" value="MBB4007061.1"/>
    <property type="molecule type" value="Genomic_DNA"/>
</dbReference>
<feature type="transmembrane region" description="Helical" evidence="6">
    <location>
        <begin position="345"/>
        <end position="364"/>
    </location>
</feature>
<evidence type="ECO:0000313" key="8">
    <source>
        <dbReference type="EMBL" id="MBB4007061.1"/>
    </source>
</evidence>
<accession>A0A1Q9AAK3</accession>
<evidence type="ECO:0000313" key="9">
    <source>
        <dbReference type="EMBL" id="OLP51861.1"/>
    </source>
</evidence>
<feature type="domain" description="Major facilitator superfamily (MFS) profile" evidence="7">
    <location>
        <begin position="23"/>
        <end position="518"/>
    </location>
</feature>
<reference evidence="8 11" key="2">
    <citation type="submission" date="2020-08" db="EMBL/GenBank/DDBJ databases">
        <title>Genomic Encyclopedia of Type Strains, Phase IV (KMG-IV): sequencing the most valuable type-strain genomes for metagenomic binning, comparative biology and taxonomic classification.</title>
        <authorList>
            <person name="Goeker M."/>
        </authorList>
    </citation>
    <scope>NUCLEOTIDE SEQUENCE [LARGE SCALE GENOMIC DNA]</scope>
    <source>
        <strain evidence="8 11">DSM 100021</strain>
    </source>
</reference>
<dbReference type="AlphaFoldDB" id="A0A1Q9AAK3"/>